<feature type="compositionally biased region" description="Polar residues" evidence="1">
    <location>
        <begin position="381"/>
        <end position="392"/>
    </location>
</feature>
<evidence type="ECO:0000313" key="3">
    <source>
        <dbReference type="Proteomes" id="UP000030651"/>
    </source>
</evidence>
<feature type="compositionally biased region" description="Basic and acidic residues" evidence="1">
    <location>
        <begin position="610"/>
        <end position="621"/>
    </location>
</feature>
<evidence type="ECO:0000256" key="1">
    <source>
        <dbReference type="SAM" id="MobiDB-lite"/>
    </source>
</evidence>
<keyword evidence="3" id="KW-1185">Reference proteome</keyword>
<feature type="compositionally biased region" description="Polar residues" evidence="1">
    <location>
        <begin position="229"/>
        <end position="255"/>
    </location>
</feature>
<evidence type="ECO:0000313" key="2">
    <source>
        <dbReference type="EMBL" id="ETS85135.1"/>
    </source>
</evidence>
<feature type="compositionally biased region" description="Basic and acidic residues" evidence="1">
    <location>
        <begin position="133"/>
        <end position="142"/>
    </location>
</feature>
<evidence type="ECO:0008006" key="4">
    <source>
        <dbReference type="Google" id="ProtNLM"/>
    </source>
</evidence>
<feature type="compositionally biased region" description="Basic and acidic residues" evidence="1">
    <location>
        <begin position="73"/>
        <end position="87"/>
    </location>
</feature>
<dbReference type="OMA" id="AFTRMLM"/>
<feature type="region of interest" description="Disordered" evidence="1">
    <location>
        <begin position="229"/>
        <end position="645"/>
    </location>
</feature>
<feature type="compositionally biased region" description="Basic residues" evidence="1">
    <location>
        <begin position="90"/>
        <end position="99"/>
    </location>
</feature>
<feature type="compositionally biased region" description="Polar residues" evidence="1">
    <location>
        <begin position="8"/>
        <end position="26"/>
    </location>
</feature>
<feature type="region of interest" description="Disordered" evidence="1">
    <location>
        <begin position="1"/>
        <end position="198"/>
    </location>
</feature>
<dbReference type="GeneID" id="19268173"/>
<feature type="compositionally biased region" description="Basic and acidic residues" evidence="1">
    <location>
        <begin position="256"/>
        <end position="268"/>
    </location>
</feature>
<feature type="compositionally biased region" description="Polar residues" evidence="1">
    <location>
        <begin position="314"/>
        <end position="346"/>
    </location>
</feature>
<feature type="compositionally biased region" description="Low complexity" evidence="1">
    <location>
        <begin position="27"/>
        <end position="55"/>
    </location>
</feature>
<dbReference type="eggNOG" id="ENOG502R2EP">
    <property type="taxonomic scope" value="Eukaryota"/>
</dbReference>
<dbReference type="AlphaFoldDB" id="W3XGH7"/>
<dbReference type="EMBL" id="KI912110">
    <property type="protein sequence ID" value="ETS85135.1"/>
    <property type="molecule type" value="Genomic_DNA"/>
</dbReference>
<feature type="compositionally biased region" description="Polar residues" evidence="1">
    <location>
        <begin position="624"/>
        <end position="636"/>
    </location>
</feature>
<gene>
    <name evidence="2" type="ORF">PFICI_03160</name>
</gene>
<dbReference type="STRING" id="1229662.W3XGH7"/>
<protein>
    <recommendedName>
        <fullName evidence="4">DZF domain-containing protein</fullName>
    </recommendedName>
</protein>
<feature type="compositionally biased region" description="Acidic residues" evidence="1">
    <location>
        <begin position="120"/>
        <end position="130"/>
    </location>
</feature>
<accession>W3XGH7</accession>
<dbReference type="Proteomes" id="UP000030651">
    <property type="component" value="Unassembled WGS sequence"/>
</dbReference>
<feature type="compositionally biased region" description="Polar residues" evidence="1">
    <location>
        <begin position="489"/>
        <end position="502"/>
    </location>
</feature>
<dbReference type="OrthoDB" id="428854at2759"/>
<sequence>MPAADSGFGSNNPFRRNTTASFTGQDPSSAPSGSVAAPSSSFLAAAAALSPSSSAPRPPPPLTTFKSAAAVAEDSHVDSARADRDSVQPKPKKIVKRVRVQSPPPSSPEDAVPVGRYPPLDDDVDSDDTNSDTSHDAGERADPFSSGDAAELNRSAVHNEPPVVRPPANPFSKTLQDLEHNALGQDNGAGGSGKGSLDVDSFKRLLLTGQTTAPGAGVAGSSMGLQQATAIDGASNTDASSASRQSLYENVQETPRTSHEISDPEESKVSMASPLATAQPPSGRKPPPPPSSRHGKLIKMELGAENKAKRAPNSAISINTDTANSAPTRKSSIHSLTQSSPGSSDVNKPLPPPPLRSPGEEDVVSPFDREAAGKVPESLAALTTSPQAPTSLSETSRARSTSQSSTLTTSSSHRKPAAPPPRRHGHGRTDSKPSSILSDRADEDPPRSSLESNRSRADSIRVNINFDKNSSAPAPPPPRRPNHARKGSSLASPTLSTFSQVNSPGSSDDSRSPGVLGFNPMERQAGAGSMPTVTHSKDGLPKLSPPPPPPTRHASLRRPSSAHSTDASPLRKVSREKDGGVVPPPPPPRSRGASRASSNMVDSQHSSGRLRAESEATRLDEEPVTTQDTQAISETGTPADPGAGDDIMEQLRALQQEVEAARKASGSS</sequence>
<dbReference type="InParanoid" id="W3XGH7"/>
<feature type="compositionally biased region" description="Low complexity" evidence="1">
    <location>
        <begin position="393"/>
        <end position="411"/>
    </location>
</feature>
<feature type="compositionally biased region" description="Basic and acidic residues" evidence="1">
    <location>
        <begin position="298"/>
        <end position="308"/>
    </location>
</feature>
<dbReference type="RefSeq" id="XP_007829932.1">
    <property type="nucleotide sequence ID" value="XM_007831741.1"/>
</dbReference>
<dbReference type="KEGG" id="pfy:PFICI_03160"/>
<organism evidence="2 3">
    <name type="scientific">Pestalotiopsis fici (strain W106-1 / CGMCC3.15140)</name>
    <dbReference type="NCBI Taxonomy" id="1229662"/>
    <lineage>
        <taxon>Eukaryota</taxon>
        <taxon>Fungi</taxon>
        <taxon>Dikarya</taxon>
        <taxon>Ascomycota</taxon>
        <taxon>Pezizomycotina</taxon>
        <taxon>Sordariomycetes</taxon>
        <taxon>Xylariomycetidae</taxon>
        <taxon>Amphisphaeriales</taxon>
        <taxon>Sporocadaceae</taxon>
        <taxon>Pestalotiopsis</taxon>
    </lineage>
</organism>
<reference evidence="3" key="1">
    <citation type="journal article" date="2015" name="BMC Genomics">
        <title>Genomic and transcriptomic analysis of the endophytic fungus Pestalotiopsis fici reveals its lifestyle and high potential for synthesis of natural products.</title>
        <authorList>
            <person name="Wang X."/>
            <person name="Zhang X."/>
            <person name="Liu L."/>
            <person name="Xiang M."/>
            <person name="Wang W."/>
            <person name="Sun X."/>
            <person name="Che Y."/>
            <person name="Guo L."/>
            <person name="Liu G."/>
            <person name="Guo L."/>
            <person name="Wang C."/>
            <person name="Yin W.B."/>
            <person name="Stadler M."/>
            <person name="Zhang X."/>
            <person name="Liu X."/>
        </authorList>
    </citation>
    <scope>NUCLEOTIDE SEQUENCE [LARGE SCALE GENOMIC DNA]</scope>
    <source>
        <strain evidence="3">W106-1 / CGMCC3.15140</strain>
    </source>
</reference>
<dbReference type="HOGENOM" id="CLU_022034_0_0_1"/>
<proteinExistence type="predicted"/>
<name>W3XGH7_PESFW</name>
<feature type="compositionally biased region" description="Basic residues" evidence="1">
    <location>
        <begin position="412"/>
        <end position="426"/>
    </location>
</feature>